<dbReference type="Gene3D" id="3.90.780.10">
    <property type="entry name" value="5'-Nucleotidase, C-terminal domain"/>
    <property type="match status" value="2"/>
</dbReference>
<evidence type="ECO:0000256" key="2">
    <source>
        <dbReference type="SAM" id="SignalP"/>
    </source>
</evidence>
<dbReference type="OrthoDB" id="7722975at2759"/>
<keyword evidence="2" id="KW-0732">Signal</keyword>
<proteinExistence type="predicted"/>
<feature type="domain" description="Calcineurin-like phosphoesterase" evidence="3">
    <location>
        <begin position="38"/>
        <end position="263"/>
    </location>
</feature>
<dbReference type="InterPro" id="IPR029052">
    <property type="entry name" value="Metallo-depent_PP-like"/>
</dbReference>
<dbReference type="InterPro" id="IPR006179">
    <property type="entry name" value="5_nucleotidase/apyrase"/>
</dbReference>
<dbReference type="SUPFAM" id="SSF55816">
    <property type="entry name" value="5'-nucleotidase (syn. UDP-sugar hydrolase), C-terminal domain"/>
    <property type="match status" value="1"/>
</dbReference>
<dbReference type="EMBL" id="ML991815">
    <property type="protein sequence ID" value="KAF2232507.1"/>
    <property type="molecule type" value="Genomic_DNA"/>
</dbReference>
<dbReference type="InterPro" id="IPR036907">
    <property type="entry name" value="5'-Nucleotdase_C_sf"/>
</dbReference>
<dbReference type="InterPro" id="IPR004843">
    <property type="entry name" value="Calcineurin-like_PHP"/>
</dbReference>
<dbReference type="PANTHER" id="PTHR11575">
    <property type="entry name" value="5'-NUCLEOTIDASE-RELATED"/>
    <property type="match status" value="1"/>
</dbReference>
<dbReference type="PANTHER" id="PTHR11575:SF43">
    <property type="entry name" value="SER_THR PROTEIN PHOSPHATASE FAMILY (AFU_ORTHOLOGUE AFUA_3G04160)"/>
    <property type="match status" value="1"/>
</dbReference>
<evidence type="ECO:0000256" key="1">
    <source>
        <dbReference type="SAM" id="MobiDB-lite"/>
    </source>
</evidence>
<name>A0A6A6H3M7_VIRVR</name>
<dbReference type="GO" id="GO:0016787">
    <property type="term" value="F:hydrolase activity"/>
    <property type="evidence" value="ECO:0007669"/>
    <property type="project" value="InterPro"/>
</dbReference>
<dbReference type="GO" id="GO:0005829">
    <property type="term" value="C:cytosol"/>
    <property type="evidence" value="ECO:0007669"/>
    <property type="project" value="TreeGrafter"/>
</dbReference>
<dbReference type="InterPro" id="IPR041823">
    <property type="entry name" value="YHR202W_N"/>
</dbReference>
<reference evidence="5" key="1">
    <citation type="journal article" date="2020" name="Stud. Mycol.">
        <title>101 Dothideomycetes genomes: a test case for predicting lifestyles and emergence of pathogens.</title>
        <authorList>
            <person name="Haridas S."/>
            <person name="Albert R."/>
            <person name="Binder M."/>
            <person name="Bloem J."/>
            <person name="Labutti K."/>
            <person name="Salamov A."/>
            <person name="Andreopoulos B."/>
            <person name="Baker S."/>
            <person name="Barry K."/>
            <person name="Bills G."/>
            <person name="Bluhm B."/>
            <person name="Cannon C."/>
            <person name="Castanera R."/>
            <person name="Culley D."/>
            <person name="Daum C."/>
            <person name="Ezra D."/>
            <person name="Gonzalez J."/>
            <person name="Henrissat B."/>
            <person name="Kuo A."/>
            <person name="Liang C."/>
            <person name="Lipzen A."/>
            <person name="Lutzoni F."/>
            <person name="Magnuson J."/>
            <person name="Mondo S."/>
            <person name="Nolan M."/>
            <person name="Ohm R."/>
            <person name="Pangilinan J."/>
            <person name="Park H.-J."/>
            <person name="Ramirez L."/>
            <person name="Alfaro M."/>
            <person name="Sun H."/>
            <person name="Tritt A."/>
            <person name="Yoshinaga Y."/>
            <person name="Zwiers L.-H."/>
            <person name="Turgeon B."/>
            <person name="Goodwin S."/>
            <person name="Spatafora J."/>
            <person name="Crous P."/>
            <person name="Grigoriev I."/>
        </authorList>
    </citation>
    <scope>NUCLEOTIDE SEQUENCE</scope>
    <source>
        <strain evidence="5">Tuck. ex Michener</strain>
    </source>
</reference>
<dbReference type="CDD" id="cd07407">
    <property type="entry name" value="MPP_YHR202W_N"/>
    <property type="match status" value="1"/>
</dbReference>
<gene>
    <name evidence="5" type="ORF">EV356DRAFT_450144</name>
</gene>
<dbReference type="SUPFAM" id="SSF56300">
    <property type="entry name" value="Metallo-dependent phosphatases"/>
    <property type="match status" value="1"/>
</dbReference>
<dbReference type="Proteomes" id="UP000800092">
    <property type="component" value="Unassembled WGS sequence"/>
</dbReference>
<dbReference type="Pfam" id="PF00149">
    <property type="entry name" value="Metallophos"/>
    <property type="match status" value="1"/>
</dbReference>
<feature type="domain" description="Putative 5'-nucleotidase C-terminal" evidence="4">
    <location>
        <begin position="363"/>
        <end position="582"/>
    </location>
</feature>
<dbReference type="InterPro" id="IPR053828">
    <property type="entry name" value="Nucleosidase_C"/>
</dbReference>
<dbReference type="FunFam" id="3.60.21.10:FF:000043">
    <property type="entry name" value="Ser/Thr protein phosphatase family"/>
    <property type="match status" value="1"/>
</dbReference>
<keyword evidence="6" id="KW-1185">Reference proteome</keyword>
<feature type="region of interest" description="Disordered" evidence="1">
    <location>
        <begin position="507"/>
        <end position="535"/>
    </location>
</feature>
<feature type="chain" id="PRO_5025449170" evidence="2">
    <location>
        <begin position="17"/>
        <end position="622"/>
    </location>
</feature>
<evidence type="ECO:0000313" key="5">
    <source>
        <dbReference type="EMBL" id="KAF2232507.1"/>
    </source>
</evidence>
<dbReference type="Gene3D" id="3.60.21.10">
    <property type="match status" value="1"/>
</dbReference>
<evidence type="ECO:0000259" key="3">
    <source>
        <dbReference type="Pfam" id="PF00149"/>
    </source>
</evidence>
<protein>
    <submittedName>
        <fullName evidence="5">Uncharacterized protein</fullName>
    </submittedName>
</protein>
<dbReference type="Pfam" id="PF21953">
    <property type="entry name" value="NadN_nucleosid_C"/>
    <property type="match status" value="1"/>
</dbReference>
<organism evidence="5 6">
    <name type="scientific">Viridothelium virens</name>
    <name type="common">Speckled blister lichen</name>
    <name type="synonym">Trypethelium virens</name>
    <dbReference type="NCBI Taxonomy" id="1048519"/>
    <lineage>
        <taxon>Eukaryota</taxon>
        <taxon>Fungi</taxon>
        <taxon>Dikarya</taxon>
        <taxon>Ascomycota</taxon>
        <taxon>Pezizomycotina</taxon>
        <taxon>Dothideomycetes</taxon>
        <taxon>Dothideomycetes incertae sedis</taxon>
        <taxon>Trypetheliales</taxon>
        <taxon>Trypetheliaceae</taxon>
        <taxon>Viridothelium</taxon>
    </lineage>
</organism>
<sequence>MNNILLVITLATTSLGAQPSAPSPIPAPLRELPWGQLNFLHTTDVHGWLGGHLREPQYSADWGDYISFAQHLRDKADADGTDIIIVDTGDRVEGNGIYDSSKPRGKYTFDILKEQHIDVICSGNHELYKARTASDEFRKTVPDFKGHYLASNIDYYNSDTQEFVPLAKRYRKFTTKNQGIRVMAFGFLFDFNGNANNTVVQPVEETIKEKWFQDAIRDREVDLFLVTGHVPVRDSQEFSLIFKTIRAVQWDIPIQFLGGHTHIRDFTKYDSRAFGLESGRYMETIGFASVSGVKSGGNEVLPQVAKNKFARRYIDNNLFSLHHHSNTNSSTFPTELGRNVSEAITSARKSLKLDRVYGCAPQDYWTNRAPYPSRDSIFTWLEESAIPEQVSGYQMSERNNNSALVVVNTGALRFDVFEGKFTRDDSYLVSPFTSGFRFIENMPKEIADRVLPLLNQGSPLGVNGLAATLPGHPGANLIQDITADANREYPINALQNRVPMGEIAVAGENDDPKQDLPPGYTTKDDAGTDGDDTEHKPIEFFAVPNCFAANVQLSKDNSKAQDDAQPETIDFVYNEFIEPWIVLALQYLGQDYSSEDTAPYMEGKSFTSLMTNWVEENWKCKD</sequence>
<evidence type="ECO:0000313" key="6">
    <source>
        <dbReference type="Proteomes" id="UP000800092"/>
    </source>
</evidence>
<dbReference type="GO" id="GO:0005576">
    <property type="term" value="C:extracellular region"/>
    <property type="evidence" value="ECO:0007669"/>
    <property type="project" value="UniProtKB-ARBA"/>
</dbReference>
<dbReference type="PIRSF" id="PIRSF017316">
    <property type="entry name" value="Pesterase_C1039"/>
    <property type="match status" value="1"/>
</dbReference>
<evidence type="ECO:0000259" key="4">
    <source>
        <dbReference type="Pfam" id="PF21953"/>
    </source>
</evidence>
<feature type="signal peptide" evidence="2">
    <location>
        <begin position="1"/>
        <end position="16"/>
    </location>
</feature>
<dbReference type="AlphaFoldDB" id="A0A6A6H3M7"/>
<dbReference type="GO" id="GO:0009166">
    <property type="term" value="P:nucleotide catabolic process"/>
    <property type="evidence" value="ECO:0007669"/>
    <property type="project" value="InterPro"/>
</dbReference>
<accession>A0A6A6H3M7</accession>
<dbReference type="InterPro" id="IPR014485">
    <property type="entry name" value="Pesterase_C1039"/>
</dbReference>